<dbReference type="EMBL" id="QSJG01000003">
    <property type="protein sequence ID" value="RHD58159.1"/>
    <property type="molecule type" value="Genomic_DNA"/>
</dbReference>
<dbReference type="Pfam" id="PF17415">
    <property type="entry name" value="NigD_C"/>
    <property type="match status" value="1"/>
</dbReference>
<sequence length="239" mass="26710">MRYTKYITYILLLLLYGHFSSCSVEEEDQLLLSSSSGSFSTLGTVVNTEQLTIDSDTYGALLPVNTHIFTDNKVNILGQRVLLEVLFLDKNKQNNNSEAKKVEIISLYKVLTKDADCITPEETVESINDIFGTAPICITSSSISKEHLNIQYEIGGNNSNISHRISLLVPQNAHLDENGLLPVELRHNPGADLQINSYWGVVSFTLSSIPQYQDSAFKGFRILYKIKEGDDIHTVTLHK</sequence>
<evidence type="ECO:0000259" key="1">
    <source>
        <dbReference type="Pfam" id="PF17415"/>
    </source>
</evidence>
<dbReference type="Gene3D" id="2.60.40.2370">
    <property type="entry name" value="NigD-like, C-terminal beta sandwich domain"/>
    <property type="match status" value="1"/>
</dbReference>
<protein>
    <recommendedName>
        <fullName evidence="1">NigD-like C-terminal domain-containing protein</fullName>
    </recommendedName>
</protein>
<evidence type="ECO:0000313" key="7">
    <source>
        <dbReference type="Proteomes" id="UP000284998"/>
    </source>
</evidence>
<accession>A0A3E4ZD99</accession>
<name>A0A3E4ZD99_9BACT</name>
<dbReference type="RefSeq" id="WP_117700724.1">
    <property type="nucleotide sequence ID" value="NZ_CAUCUV010000038.1"/>
</dbReference>
<dbReference type="Proteomes" id="UP000284998">
    <property type="component" value="Unassembled WGS sequence"/>
</dbReference>
<dbReference type="EMBL" id="QRJS01000016">
    <property type="protein sequence ID" value="RHH44778.1"/>
    <property type="molecule type" value="Genomic_DNA"/>
</dbReference>
<dbReference type="EMBL" id="QSTW01000002">
    <property type="protein sequence ID" value="RGM92993.1"/>
    <property type="molecule type" value="Genomic_DNA"/>
</dbReference>
<proteinExistence type="predicted"/>
<dbReference type="InterPro" id="IPR038143">
    <property type="entry name" value="NigD-like_C_dom_sf"/>
</dbReference>
<gene>
    <name evidence="4" type="ORF">DW204_08075</name>
    <name evidence="3" type="ORF">DW789_02830</name>
    <name evidence="2" type="ORF">DXB87_02895</name>
</gene>
<dbReference type="Proteomes" id="UP000260814">
    <property type="component" value="Unassembled WGS sequence"/>
</dbReference>
<dbReference type="Proteomes" id="UP000284361">
    <property type="component" value="Unassembled WGS sequence"/>
</dbReference>
<evidence type="ECO:0000313" key="3">
    <source>
        <dbReference type="EMBL" id="RHD58159.1"/>
    </source>
</evidence>
<evidence type="ECO:0000313" key="6">
    <source>
        <dbReference type="Proteomes" id="UP000284361"/>
    </source>
</evidence>
<dbReference type="AlphaFoldDB" id="A0A3E4ZD99"/>
<organism evidence="2 5">
    <name type="scientific">Phocaeicola plebeius</name>
    <dbReference type="NCBI Taxonomy" id="310297"/>
    <lineage>
        <taxon>Bacteria</taxon>
        <taxon>Pseudomonadati</taxon>
        <taxon>Bacteroidota</taxon>
        <taxon>Bacteroidia</taxon>
        <taxon>Bacteroidales</taxon>
        <taxon>Bacteroidaceae</taxon>
        <taxon>Phocaeicola</taxon>
    </lineage>
</organism>
<comment type="caution">
    <text evidence="2">The sequence shown here is derived from an EMBL/GenBank/DDBJ whole genome shotgun (WGS) entry which is preliminary data.</text>
</comment>
<dbReference type="InterPro" id="IPR035376">
    <property type="entry name" value="NigD_C"/>
</dbReference>
<feature type="domain" description="NigD-like C-terminal" evidence="1">
    <location>
        <begin position="124"/>
        <end position="230"/>
    </location>
</feature>
<reference evidence="5 6" key="1">
    <citation type="submission" date="2018-08" db="EMBL/GenBank/DDBJ databases">
        <title>A genome reference for cultivated species of the human gut microbiota.</title>
        <authorList>
            <person name="Zou Y."/>
            <person name="Xue W."/>
            <person name="Luo G."/>
        </authorList>
    </citation>
    <scope>NUCLEOTIDE SEQUENCE [LARGE SCALE GENOMIC DNA]</scope>
    <source>
        <strain evidence="4 7">AM17-44</strain>
        <strain evidence="3 6">AM31-10</strain>
        <strain evidence="2 5">OM06-2</strain>
    </source>
</reference>
<evidence type="ECO:0000313" key="2">
    <source>
        <dbReference type="EMBL" id="RGM92993.1"/>
    </source>
</evidence>
<evidence type="ECO:0000313" key="4">
    <source>
        <dbReference type="EMBL" id="RHH44778.1"/>
    </source>
</evidence>
<evidence type="ECO:0000313" key="5">
    <source>
        <dbReference type="Proteomes" id="UP000260814"/>
    </source>
</evidence>